<organism evidence="1">
    <name type="scientific">Anopheles darlingi</name>
    <name type="common">Mosquito</name>
    <dbReference type="NCBI Taxonomy" id="43151"/>
    <lineage>
        <taxon>Eukaryota</taxon>
        <taxon>Metazoa</taxon>
        <taxon>Ecdysozoa</taxon>
        <taxon>Arthropoda</taxon>
        <taxon>Hexapoda</taxon>
        <taxon>Insecta</taxon>
        <taxon>Pterygota</taxon>
        <taxon>Neoptera</taxon>
        <taxon>Endopterygota</taxon>
        <taxon>Diptera</taxon>
        <taxon>Nematocera</taxon>
        <taxon>Culicoidea</taxon>
        <taxon>Culicidae</taxon>
        <taxon>Anophelinae</taxon>
        <taxon>Anopheles</taxon>
    </lineage>
</organism>
<sequence length="77" mass="8041">MFSSVSFTSWRRGLRLASFLAAASIEAAAPSSSFSAITVGSSGSTHSEPFSSCAIPTRSVTHIATRRDSCIRSSAVQ</sequence>
<accession>A0A2M4DEL2</accession>
<protein>
    <submittedName>
        <fullName evidence="1">Putative secreted protein</fullName>
    </submittedName>
</protein>
<name>A0A2M4DEL2_ANODA</name>
<evidence type="ECO:0000313" key="1">
    <source>
        <dbReference type="EMBL" id="MBW75983.1"/>
    </source>
</evidence>
<reference evidence="1" key="1">
    <citation type="submission" date="2018-01" db="EMBL/GenBank/DDBJ databases">
        <title>An insight into the sialome of Amazonian anophelines.</title>
        <authorList>
            <person name="Ribeiro J.M."/>
            <person name="Scarpassa V."/>
            <person name="Calvo E."/>
        </authorList>
    </citation>
    <scope>NUCLEOTIDE SEQUENCE</scope>
</reference>
<dbReference type="EMBL" id="GGFL01011805">
    <property type="protein sequence ID" value="MBW75983.1"/>
    <property type="molecule type" value="Transcribed_RNA"/>
</dbReference>
<proteinExistence type="predicted"/>
<dbReference type="AlphaFoldDB" id="A0A2M4DEL2"/>